<gene>
    <name evidence="6" type="ORF">B0T11DRAFT_270864</name>
</gene>
<feature type="compositionally biased region" description="Low complexity" evidence="4">
    <location>
        <begin position="216"/>
        <end position="226"/>
    </location>
</feature>
<feature type="domain" description="AAA+ ATPase" evidence="5">
    <location>
        <begin position="617"/>
        <end position="768"/>
    </location>
</feature>
<evidence type="ECO:0000256" key="3">
    <source>
        <dbReference type="ARBA" id="ARBA00022840"/>
    </source>
</evidence>
<keyword evidence="7" id="KW-1185">Reference proteome</keyword>
<dbReference type="InterPro" id="IPR041569">
    <property type="entry name" value="AAA_lid_3"/>
</dbReference>
<feature type="region of interest" description="Disordered" evidence="4">
    <location>
        <begin position="308"/>
        <end position="502"/>
    </location>
</feature>
<evidence type="ECO:0000256" key="4">
    <source>
        <dbReference type="SAM" id="MobiDB-lite"/>
    </source>
</evidence>
<dbReference type="InterPro" id="IPR050304">
    <property type="entry name" value="MT-severing_AAA_ATPase"/>
</dbReference>
<dbReference type="InterPro" id="IPR003593">
    <property type="entry name" value="AAA+_ATPase"/>
</dbReference>
<evidence type="ECO:0000313" key="7">
    <source>
        <dbReference type="Proteomes" id="UP000813385"/>
    </source>
</evidence>
<name>A0A8K0TSG7_9PEZI</name>
<dbReference type="Gene3D" id="1.10.8.60">
    <property type="match status" value="1"/>
</dbReference>
<dbReference type="SUPFAM" id="SSF52540">
    <property type="entry name" value="P-loop containing nucleoside triphosphate hydrolases"/>
    <property type="match status" value="1"/>
</dbReference>
<dbReference type="InterPro" id="IPR003960">
    <property type="entry name" value="ATPase_AAA_CS"/>
</dbReference>
<keyword evidence="2" id="KW-0547">Nucleotide-binding</keyword>
<dbReference type="GO" id="GO:0005524">
    <property type="term" value="F:ATP binding"/>
    <property type="evidence" value="ECO:0007669"/>
    <property type="project" value="UniProtKB-KW"/>
</dbReference>
<feature type="region of interest" description="Disordered" evidence="4">
    <location>
        <begin position="157"/>
        <end position="183"/>
    </location>
</feature>
<dbReference type="OrthoDB" id="10251136at2759"/>
<dbReference type="FunFam" id="1.10.8.60:FF:000022">
    <property type="entry name" value="Fidgetin like 1"/>
    <property type="match status" value="1"/>
</dbReference>
<dbReference type="Pfam" id="PF00004">
    <property type="entry name" value="AAA"/>
    <property type="match status" value="1"/>
</dbReference>
<dbReference type="PANTHER" id="PTHR23074:SF17">
    <property type="entry name" value="FIDGETIN-LIKE PROTEIN 1"/>
    <property type="match status" value="1"/>
</dbReference>
<dbReference type="FunFam" id="3.40.50.300:FF:000093">
    <property type="entry name" value="Fidgetin-like 1"/>
    <property type="match status" value="1"/>
</dbReference>
<dbReference type="Gene3D" id="3.40.50.300">
    <property type="entry name" value="P-loop containing nucleotide triphosphate hydrolases"/>
    <property type="match status" value="1"/>
</dbReference>
<dbReference type="InterPro" id="IPR015415">
    <property type="entry name" value="Spast_Vps4_C"/>
</dbReference>
<dbReference type="GO" id="GO:0016887">
    <property type="term" value="F:ATP hydrolysis activity"/>
    <property type="evidence" value="ECO:0007669"/>
    <property type="project" value="InterPro"/>
</dbReference>
<proteinExistence type="inferred from homology"/>
<feature type="compositionally biased region" description="Basic and acidic residues" evidence="4">
    <location>
        <begin position="480"/>
        <end position="494"/>
    </location>
</feature>
<evidence type="ECO:0000256" key="1">
    <source>
        <dbReference type="ARBA" id="ARBA00006914"/>
    </source>
</evidence>
<dbReference type="InterPro" id="IPR027417">
    <property type="entry name" value="P-loop_NTPase"/>
</dbReference>
<dbReference type="Proteomes" id="UP000813385">
    <property type="component" value="Unassembled WGS sequence"/>
</dbReference>
<dbReference type="PROSITE" id="PS00674">
    <property type="entry name" value="AAA"/>
    <property type="match status" value="1"/>
</dbReference>
<sequence>MLPHVLHFRSTEEFSPGAHSLWVVRRLCLFTTCLLSLCDLILPWARESCACGIRAMSRNNRSPASLQKTYDDGYLKCSTAVYYESQGNEDDALRCWQNALDELTDSYSDNTASHSAHRSATETALIDSLRELEVQCKERIDLLQALRISRLDNGILPAGAASPPSIPSASRESSQRGRGWIGQGTVPAITYPELSRPSAAFRPPSFRNTPSGDNVTPTTSPSPSTTGMKITTPTPLEATRSAPAAPAQPDSSLNPRAPDKRPMRTTLRTTRTTENPGKLIRKRPEGPGASKAATLAWTALSSKDRLFRGAGSSTDLPTTPGTPPRASLDSGNKPVGTASLQWDTHTRRLVSSRDSQSPGVEAAFPTRHSDEPSYTRPSTLSLDAASSALRSSANDGSRDTPSKARTQPKLKPRSSHESRGRPSRSVPGDQKPGHSEASLSETDGAYESTRSFPVDQKRRKAVARGAQPNRRDATPGFAGLDDKKSRARSSHSEDSDLSLDAPVSIPKSRLSANKSKGKQVEGLSNIVTLDEVQDPASDDETSDAQLTWKRRKRAILKALPPGVDDAAAKQILNEIIVQGDEVHWGDVAGLEVAKNALRETVVYPFLRPDLFMGLREPARGMLLFGPPGTGKTMLARAVATESNSTFFSISASSLTSKYLGESEKLVRALFALAKQLAPSIIFVDEIDSLLSQRAGGGEHEATRRIKTEFLIQWSDLQRAAAGRATDDKSADRGDPNRVLVLAATNLPWAIDEAARRRFVRRQYIPLPEAATRSSQFKTLLGHQKHCLSDEDIDRLVELTDGFSGSDITALAKDAAMGPLRSLGEALLRMTMDQIRPIQISDFEASLNTIRPSVSKSGLKEYEDWAREFGERGG</sequence>
<dbReference type="CDD" id="cd19509">
    <property type="entry name" value="RecA-like_VPS4-like"/>
    <property type="match status" value="1"/>
</dbReference>
<feature type="compositionally biased region" description="Polar residues" evidence="4">
    <location>
        <begin position="206"/>
        <end position="215"/>
    </location>
</feature>
<feature type="compositionally biased region" description="Low complexity" evidence="4">
    <location>
        <begin position="264"/>
        <end position="273"/>
    </location>
</feature>
<dbReference type="InterPro" id="IPR003959">
    <property type="entry name" value="ATPase_AAA_core"/>
</dbReference>
<accession>A0A8K0TSG7</accession>
<keyword evidence="6" id="KW-0378">Hydrolase</keyword>
<feature type="compositionally biased region" description="Low complexity" evidence="4">
    <location>
        <begin position="378"/>
        <end position="393"/>
    </location>
</feature>
<keyword evidence="3" id="KW-0067">ATP-binding</keyword>
<dbReference type="Pfam" id="PF09336">
    <property type="entry name" value="Vps4_C"/>
    <property type="match status" value="1"/>
</dbReference>
<dbReference type="AlphaFoldDB" id="A0A8K0TSG7"/>
<evidence type="ECO:0000313" key="6">
    <source>
        <dbReference type="EMBL" id="KAH7375727.1"/>
    </source>
</evidence>
<dbReference type="EMBL" id="JAGPXD010000001">
    <property type="protein sequence ID" value="KAH7375727.1"/>
    <property type="molecule type" value="Genomic_DNA"/>
</dbReference>
<protein>
    <submittedName>
        <fullName evidence="6">P-loop containing nucleoside triphosphate hydrolase protein</fullName>
    </submittedName>
</protein>
<comment type="similarity">
    <text evidence="1">Belongs to the AAA ATPase family.</text>
</comment>
<reference evidence="6" key="1">
    <citation type="journal article" date="2021" name="Nat. Commun.">
        <title>Genetic determinants of endophytism in the Arabidopsis root mycobiome.</title>
        <authorList>
            <person name="Mesny F."/>
            <person name="Miyauchi S."/>
            <person name="Thiergart T."/>
            <person name="Pickel B."/>
            <person name="Atanasova L."/>
            <person name="Karlsson M."/>
            <person name="Huettel B."/>
            <person name="Barry K.W."/>
            <person name="Haridas S."/>
            <person name="Chen C."/>
            <person name="Bauer D."/>
            <person name="Andreopoulos W."/>
            <person name="Pangilinan J."/>
            <person name="LaButti K."/>
            <person name="Riley R."/>
            <person name="Lipzen A."/>
            <person name="Clum A."/>
            <person name="Drula E."/>
            <person name="Henrissat B."/>
            <person name="Kohler A."/>
            <person name="Grigoriev I.V."/>
            <person name="Martin F.M."/>
            <person name="Hacquard S."/>
        </authorList>
    </citation>
    <scope>NUCLEOTIDE SEQUENCE</scope>
    <source>
        <strain evidence="6">MPI-CAGE-AT-0016</strain>
    </source>
</reference>
<feature type="compositionally biased region" description="Low complexity" evidence="4">
    <location>
        <begin position="241"/>
        <end position="252"/>
    </location>
</feature>
<dbReference type="Pfam" id="PF17862">
    <property type="entry name" value="AAA_lid_3"/>
    <property type="match status" value="1"/>
</dbReference>
<feature type="compositionally biased region" description="Low complexity" evidence="4">
    <location>
        <begin position="157"/>
        <end position="172"/>
    </location>
</feature>
<organism evidence="6 7">
    <name type="scientific">Plectosphaerella cucumerina</name>
    <dbReference type="NCBI Taxonomy" id="40658"/>
    <lineage>
        <taxon>Eukaryota</taxon>
        <taxon>Fungi</taxon>
        <taxon>Dikarya</taxon>
        <taxon>Ascomycota</taxon>
        <taxon>Pezizomycotina</taxon>
        <taxon>Sordariomycetes</taxon>
        <taxon>Hypocreomycetidae</taxon>
        <taxon>Glomerellales</taxon>
        <taxon>Plectosphaerellaceae</taxon>
        <taxon>Plectosphaerella</taxon>
    </lineage>
</organism>
<evidence type="ECO:0000259" key="5">
    <source>
        <dbReference type="SMART" id="SM00382"/>
    </source>
</evidence>
<comment type="caution">
    <text evidence="6">The sequence shown here is derived from an EMBL/GenBank/DDBJ whole genome shotgun (WGS) entry which is preliminary data.</text>
</comment>
<dbReference type="SMART" id="SM00382">
    <property type="entry name" value="AAA"/>
    <property type="match status" value="1"/>
</dbReference>
<evidence type="ECO:0000256" key="2">
    <source>
        <dbReference type="ARBA" id="ARBA00022741"/>
    </source>
</evidence>
<dbReference type="PANTHER" id="PTHR23074">
    <property type="entry name" value="AAA DOMAIN-CONTAINING"/>
    <property type="match status" value="1"/>
</dbReference>
<feature type="region of interest" description="Disordered" evidence="4">
    <location>
        <begin position="196"/>
        <end position="292"/>
    </location>
</feature>